<dbReference type="CDD" id="cd04194">
    <property type="entry name" value="GT8_A4GalT_like"/>
    <property type="match status" value="1"/>
</dbReference>
<protein>
    <submittedName>
        <fullName evidence="1">Bacteriochlorophyll 4-vinyl reductase</fullName>
    </submittedName>
</protein>
<dbReference type="RefSeq" id="WP_180861520.1">
    <property type="nucleotide sequence ID" value="NZ_CP047415.1"/>
</dbReference>
<dbReference type="InterPro" id="IPR002495">
    <property type="entry name" value="Glyco_trans_8"/>
</dbReference>
<dbReference type="Pfam" id="PF01501">
    <property type="entry name" value="Glyco_transf_8"/>
    <property type="match status" value="1"/>
</dbReference>
<name>A0A7H9E7P0_9LACO</name>
<proteinExistence type="predicted"/>
<sequence length="398" mass="45601">MTNKAFALSADYGYINPLEAAVKSILYHNHNSKIYIINKDIPQEWFSNINNRISKINSKIINLKLDDNMLSDEHVSQPQINEMSYGRIMIPDLIDEERVLYLDSDIVVNNNLDDLFNLDMGSHPIAAVTDLLYTDNFNSGVLLFNMPELKRTPNIVSNMLEAGTNDQLSEGDQSVLNSFFGDSYLHLPLKYNLAIGYDFLCSYYPEYDHNYFEKTGKTDGSILHFTGPLKPWKQFSSGRYREKWWQYYNLEWSEICTNAPLPSTQDYQEIGQLLTLTNSEDLENIETLISALPNVTFNIAAWTEMGGKLTKLVKYSNVHLFENVAKTVVPQLIQNSNAYLDINYGPKDDNFIQKFSETGKPILSFNETNSRIKDNNNYTSFADNNSTEMINKIKSVLK</sequence>
<accession>A0A7H9E7P0</accession>
<dbReference type="SUPFAM" id="SSF53448">
    <property type="entry name" value="Nucleotide-diphospho-sugar transferases"/>
    <property type="match status" value="1"/>
</dbReference>
<gene>
    <name evidence="1" type="ORF">GTO85_01950</name>
</gene>
<organism evidence="1 2">
    <name type="scientific">Lactobacillus crispatus</name>
    <dbReference type="NCBI Taxonomy" id="47770"/>
    <lineage>
        <taxon>Bacteria</taxon>
        <taxon>Bacillati</taxon>
        <taxon>Bacillota</taxon>
        <taxon>Bacilli</taxon>
        <taxon>Lactobacillales</taxon>
        <taxon>Lactobacillaceae</taxon>
        <taxon>Lactobacillus</taxon>
    </lineage>
</organism>
<dbReference type="InterPro" id="IPR029044">
    <property type="entry name" value="Nucleotide-diphossugar_trans"/>
</dbReference>
<dbReference type="EMBL" id="CP047415">
    <property type="protein sequence ID" value="QLL73255.1"/>
    <property type="molecule type" value="Genomic_DNA"/>
</dbReference>
<reference evidence="1 2" key="1">
    <citation type="submission" date="2020-01" db="EMBL/GenBank/DDBJ databases">
        <title>Complete and circular genome sequences of six lactobacillus isolates from horses.</title>
        <authorList>
            <person name="Hassan H.M."/>
        </authorList>
    </citation>
    <scope>NUCLEOTIDE SEQUENCE [LARGE SCALE GENOMIC DNA]</scope>
    <source>
        <strain evidence="1 2">1D</strain>
    </source>
</reference>
<evidence type="ECO:0000313" key="1">
    <source>
        <dbReference type="EMBL" id="QLL73255.1"/>
    </source>
</evidence>
<dbReference type="GO" id="GO:0016757">
    <property type="term" value="F:glycosyltransferase activity"/>
    <property type="evidence" value="ECO:0007669"/>
    <property type="project" value="InterPro"/>
</dbReference>
<dbReference type="InterPro" id="IPR050587">
    <property type="entry name" value="GNT1/Glycosyltrans_8"/>
</dbReference>
<evidence type="ECO:0000313" key="2">
    <source>
        <dbReference type="Proteomes" id="UP000510660"/>
    </source>
</evidence>
<dbReference type="PANTHER" id="PTHR11183">
    <property type="entry name" value="GLYCOGENIN SUBFAMILY MEMBER"/>
    <property type="match status" value="1"/>
</dbReference>
<dbReference type="AlphaFoldDB" id="A0A7H9E7P0"/>
<dbReference type="Gene3D" id="3.90.550.10">
    <property type="entry name" value="Spore Coat Polysaccharide Biosynthesis Protein SpsA, Chain A"/>
    <property type="match status" value="1"/>
</dbReference>
<dbReference type="Proteomes" id="UP000510660">
    <property type="component" value="Chromosome"/>
</dbReference>